<sequence length="276" mass="33027">MISESNQFGISKTLVKDWNNAAFLSDLEPEIQDEWVRRISWLRLVDELAENEFLDGQGTEFQNFFQGWKLLLTDNKVLIGCAYEDILTQIKNSWFHSNPSLVDELSIQSWDKHVIALAKYNQPNLCIQTLQQHQTMLEDVGGNFFQVSPFLTAEHWQLAYYLGTADQFYNNLRDLQEDSERKICYFPVDLLNNFGVRREQFFQMDVYQNPGYHKMMQFWLDEYLLKIRVQSDKIMLANDLHPSWNICRQWCLQRYARIERIFRECDFDYTLFSQVY</sequence>
<gene>
    <name evidence="1" type="ORF">Cylst_3994</name>
</gene>
<dbReference type="InterPro" id="IPR002060">
    <property type="entry name" value="Squ/phyt_synthse"/>
</dbReference>
<dbReference type="STRING" id="56107.Cylst_3994"/>
<dbReference type="Proteomes" id="UP000010475">
    <property type="component" value="Chromosome"/>
</dbReference>
<dbReference type="Gene3D" id="1.10.600.10">
    <property type="entry name" value="Farnesyl Diphosphate Synthase"/>
    <property type="match status" value="1"/>
</dbReference>
<dbReference type="HOGENOM" id="CLU_064482_0_0_3"/>
<dbReference type="AlphaFoldDB" id="K9X217"/>
<dbReference type="OrthoDB" id="9814909at2"/>
<protein>
    <submittedName>
        <fullName evidence="1">Phytoene/squalene synthetase</fullName>
    </submittedName>
</protein>
<dbReference type="InterPro" id="IPR008949">
    <property type="entry name" value="Isoprenoid_synthase_dom_sf"/>
</dbReference>
<dbReference type="SUPFAM" id="SSF48576">
    <property type="entry name" value="Terpenoid synthases"/>
    <property type="match status" value="1"/>
</dbReference>
<dbReference type="RefSeq" id="WP_015209347.1">
    <property type="nucleotide sequence ID" value="NC_019757.1"/>
</dbReference>
<dbReference type="eggNOG" id="COG1562">
    <property type="taxonomic scope" value="Bacteria"/>
</dbReference>
<dbReference type="Pfam" id="PF00494">
    <property type="entry name" value="SQS_PSY"/>
    <property type="match status" value="1"/>
</dbReference>
<evidence type="ECO:0000313" key="1">
    <source>
        <dbReference type="EMBL" id="AFZ26104.1"/>
    </source>
</evidence>
<keyword evidence="2" id="KW-1185">Reference proteome</keyword>
<evidence type="ECO:0000313" key="2">
    <source>
        <dbReference type="Proteomes" id="UP000010475"/>
    </source>
</evidence>
<organism evidence="1 2">
    <name type="scientific">Cylindrospermum stagnale PCC 7417</name>
    <dbReference type="NCBI Taxonomy" id="56107"/>
    <lineage>
        <taxon>Bacteria</taxon>
        <taxon>Bacillati</taxon>
        <taxon>Cyanobacteriota</taxon>
        <taxon>Cyanophyceae</taxon>
        <taxon>Nostocales</taxon>
        <taxon>Nostocaceae</taxon>
        <taxon>Cylindrospermum</taxon>
    </lineage>
</organism>
<accession>K9X217</accession>
<proteinExistence type="predicted"/>
<name>K9X217_9NOST</name>
<dbReference type="KEGG" id="csg:Cylst_3994"/>
<reference evidence="1 2" key="1">
    <citation type="submission" date="2012-06" db="EMBL/GenBank/DDBJ databases">
        <title>Finished chromosome of genome of Cylindrospermum stagnale PCC 7417.</title>
        <authorList>
            <consortium name="US DOE Joint Genome Institute"/>
            <person name="Gugger M."/>
            <person name="Coursin T."/>
            <person name="Rippka R."/>
            <person name="Tandeau De Marsac N."/>
            <person name="Huntemann M."/>
            <person name="Wei C.-L."/>
            <person name="Han J."/>
            <person name="Detter J.C."/>
            <person name="Han C."/>
            <person name="Tapia R."/>
            <person name="Chen A."/>
            <person name="Kyrpides N."/>
            <person name="Mavromatis K."/>
            <person name="Markowitz V."/>
            <person name="Szeto E."/>
            <person name="Ivanova N."/>
            <person name="Pagani I."/>
            <person name="Pati A."/>
            <person name="Goodwin L."/>
            <person name="Nordberg H.P."/>
            <person name="Cantor M.N."/>
            <person name="Hua S.X."/>
            <person name="Woyke T."/>
            <person name="Kerfeld C.A."/>
        </authorList>
    </citation>
    <scope>NUCLEOTIDE SEQUENCE [LARGE SCALE GENOMIC DNA]</scope>
    <source>
        <strain evidence="1 2">PCC 7417</strain>
    </source>
</reference>
<dbReference type="EMBL" id="CP003642">
    <property type="protein sequence ID" value="AFZ26104.1"/>
    <property type="molecule type" value="Genomic_DNA"/>
</dbReference>